<organism evidence="10 11">
    <name type="scientific">Roseateles agri</name>
    <dbReference type="NCBI Taxonomy" id="3098619"/>
    <lineage>
        <taxon>Bacteria</taxon>
        <taxon>Pseudomonadati</taxon>
        <taxon>Pseudomonadota</taxon>
        <taxon>Betaproteobacteria</taxon>
        <taxon>Burkholderiales</taxon>
        <taxon>Sphaerotilaceae</taxon>
        <taxon>Roseateles</taxon>
    </lineage>
</organism>
<keyword evidence="4" id="KW-0249">Electron transport</keyword>
<evidence type="ECO:0000313" key="11">
    <source>
        <dbReference type="Proteomes" id="UP001285263"/>
    </source>
</evidence>
<dbReference type="InterPro" id="IPR009056">
    <property type="entry name" value="Cyt_c-like_dom"/>
</dbReference>
<keyword evidence="8" id="KW-1133">Transmembrane helix</keyword>
<feature type="compositionally biased region" description="Basic and acidic residues" evidence="7">
    <location>
        <begin position="1"/>
        <end position="25"/>
    </location>
</feature>
<feature type="region of interest" description="Disordered" evidence="7">
    <location>
        <begin position="1"/>
        <end position="26"/>
    </location>
</feature>
<dbReference type="PANTHER" id="PTHR40942">
    <property type="match status" value="1"/>
</dbReference>
<dbReference type="Proteomes" id="UP001285263">
    <property type="component" value="Unassembled WGS sequence"/>
</dbReference>
<dbReference type="PRINTS" id="PR00607">
    <property type="entry name" value="CYTCHROMECIE"/>
</dbReference>
<keyword evidence="3 6" id="KW-0479">Metal-binding</keyword>
<dbReference type="EMBL" id="JAXCLA010000003">
    <property type="protein sequence ID" value="MDY0744815.1"/>
    <property type="molecule type" value="Genomic_DNA"/>
</dbReference>
<feature type="transmembrane region" description="Helical" evidence="8">
    <location>
        <begin position="32"/>
        <end position="54"/>
    </location>
</feature>
<dbReference type="PANTHER" id="PTHR40942:SF4">
    <property type="entry name" value="CYTOCHROME C5"/>
    <property type="match status" value="1"/>
</dbReference>
<accession>A0ABU5DEV6</accession>
<keyword evidence="8" id="KW-0812">Transmembrane</keyword>
<protein>
    <submittedName>
        <fullName evidence="10">C-type cytochrome</fullName>
    </submittedName>
</protein>
<dbReference type="InterPro" id="IPR036909">
    <property type="entry name" value="Cyt_c-like_dom_sf"/>
</dbReference>
<dbReference type="Gene3D" id="1.10.760.10">
    <property type="entry name" value="Cytochrome c-like domain"/>
    <property type="match status" value="1"/>
</dbReference>
<dbReference type="Pfam" id="PF13442">
    <property type="entry name" value="Cytochrome_CBB3"/>
    <property type="match status" value="1"/>
</dbReference>
<proteinExistence type="predicted"/>
<evidence type="ECO:0000256" key="2">
    <source>
        <dbReference type="ARBA" id="ARBA00022617"/>
    </source>
</evidence>
<dbReference type="PROSITE" id="PS51007">
    <property type="entry name" value="CYTC"/>
    <property type="match status" value="1"/>
</dbReference>
<sequence length="189" mass="19391">MSGTHDHAHSHDSLHEDHEGGHEGPIRTPKQLAWAVGLAIIVPVIVIVMLASYVSSETKPSAGSDALEGQAVAARIQPVGAIEVKDVNDVASMKTGEQVFQAQCSACHATGAVGAPKFGDAAAWGPRIKSGFDELLHSALKGKGNMTPQGGGDFSDFEIARAVVYMANHGGASFEEPKAPAAAASAASN</sequence>
<dbReference type="SUPFAM" id="SSF46626">
    <property type="entry name" value="Cytochrome c"/>
    <property type="match status" value="1"/>
</dbReference>
<keyword evidence="11" id="KW-1185">Reference proteome</keyword>
<evidence type="ECO:0000256" key="7">
    <source>
        <dbReference type="SAM" id="MobiDB-lite"/>
    </source>
</evidence>
<evidence type="ECO:0000256" key="3">
    <source>
        <dbReference type="ARBA" id="ARBA00022723"/>
    </source>
</evidence>
<reference evidence="10 11" key="1">
    <citation type="submission" date="2023-11" db="EMBL/GenBank/DDBJ databases">
        <title>Paucibacter sp. nov., isolated from fresh soil in Korea.</title>
        <authorList>
            <person name="Le N.T.T."/>
        </authorList>
    </citation>
    <scope>NUCLEOTIDE SEQUENCE [LARGE SCALE GENOMIC DNA]</scope>
    <source>
        <strain evidence="10 11">R3-3</strain>
    </source>
</reference>
<evidence type="ECO:0000256" key="4">
    <source>
        <dbReference type="ARBA" id="ARBA00022982"/>
    </source>
</evidence>
<evidence type="ECO:0000313" key="10">
    <source>
        <dbReference type="EMBL" id="MDY0744815.1"/>
    </source>
</evidence>
<evidence type="ECO:0000256" key="1">
    <source>
        <dbReference type="ARBA" id="ARBA00022448"/>
    </source>
</evidence>
<name>A0ABU5DEV6_9BURK</name>
<dbReference type="InterPro" id="IPR002323">
    <property type="entry name" value="Cyt_CIE"/>
</dbReference>
<evidence type="ECO:0000256" key="8">
    <source>
        <dbReference type="SAM" id="Phobius"/>
    </source>
</evidence>
<dbReference type="RefSeq" id="WP_320422726.1">
    <property type="nucleotide sequence ID" value="NZ_JAXCLA010000003.1"/>
</dbReference>
<gene>
    <name evidence="10" type="ORF">SNE35_09875</name>
</gene>
<evidence type="ECO:0000259" key="9">
    <source>
        <dbReference type="PROSITE" id="PS51007"/>
    </source>
</evidence>
<keyword evidence="2 6" id="KW-0349">Heme</keyword>
<feature type="domain" description="Cytochrome c" evidence="9">
    <location>
        <begin position="91"/>
        <end position="170"/>
    </location>
</feature>
<keyword evidence="5 6" id="KW-0408">Iron</keyword>
<keyword evidence="8" id="KW-0472">Membrane</keyword>
<evidence type="ECO:0000256" key="6">
    <source>
        <dbReference type="PROSITE-ProRule" id="PRU00433"/>
    </source>
</evidence>
<evidence type="ECO:0000256" key="5">
    <source>
        <dbReference type="ARBA" id="ARBA00023004"/>
    </source>
</evidence>
<comment type="caution">
    <text evidence="10">The sequence shown here is derived from an EMBL/GenBank/DDBJ whole genome shotgun (WGS) entry which is preliminary data.</text>
</comment>
<keyword evidence="1" id="KW-0813">Transport</keyword>